<evidence type="ECO:0000313" key="3">
    <source>
        <dbReference type="Proteomes" id="UP000789342"/>
    </source>
</evidence>
<dbReference type="Proteomes" id="UP000789342">
    <property type="component" value="Unassembled WGS sequence"/>
</dbReference>
<organism evidence="2 3">
    <name type="scientific">Acaulospora morrowiae</name>
    <dbReference type="NCBI Taxonomy" id="94023"/>
    <lineage>
        <taxon>Eukaryota</taxon>
        <taxon>Fungi</taxon>
        <taxon>Fungi incertae sedis</taxon>
        <taxon>Mucoromycota</taxon>
        <taxon>Glomeromycotina</taxon>
        <taxon>Glomeromycetes</taxon>
        <taxon>Diversisporales</taxon>
        <taxon>Acaulosporaceae</taxon>
        <taxon>Acaulospora</taxon>
    </lineage>
</organism>
<protein>
    <submittedName>
        <fullName evidence="2">9765_t:CDS:1</fullName>
    </submittedName>
</protein>
<keyword evidence="3" id="KW-1185">Reference proteome</keyword>
<feature type="non-terminal residue" evidence="2">
    <location>
        <position position="1"/>
    </location>
</feature>
<dbReference type="OrthoDB" id="2430089at2759"/>
<evidence type="ECO:0000313" key="2">
    <source>
        <dbReference type="EMBL" id="CAG8641845.1"/>
    </source>
</evidence>
<name>A0A9N9DN14_9GLOM</name>
<dbReference type="EMBL" id="CAJVPV010009470">
    <property type="protein sequence ID" value="CAG8641845.1"/>
    <property type="molecule type" value="Genomic_DNA"/>
</dbReference>
<comment type="caution">
    <text evidence="2">The sequence shown here is derived from an EMBL/GenBank/DDBJ whole genome shotgun (WGS) entry which is preliminary data.</text>
</comment>
<evidence type="ECO:0000256" key="1">
    <source>
        <dbReference type="SAM" id="MobiDB-lite"/>
    </source>
</evidence>
<feature type="non-terminal residue" evidence="2">
    <location>
        <position position="45"/>
    </location>
</feature>
<gene>
    <name evidence="2" type="ORF">AMORRO_LOCUS9550</name>
</gene>
<accession>A0A9N9DN14</accession>
<reference evidence="2" key="1">
    <citation type="submission" date="2021-06" db="EMBL/GenBank/DDBJ databases">
        <authorList>
            <person name="Kallberg Y."/>
            <person name="Tangrot J."/>
            <person name="Rosling A."/>
        </authorList>
    </citation>
    <scope>NUCLEOTIDE SEQUENCE</scope>
    <source>
        <strain evidence="2">CL551</strain>
    </source>
</reference>
<feature type="region of interest" description="Disordered" evidence="1">
    <location>
        <begin position="23"/>
        <end position="45"/>
    </location>
</feature>
<feature type="compositionally biased region" description="Polar residues" evidence="1">
    <location>
        <begin position="36"/>
        <end position="45"/>
    </location>
</feature>
<proteinExistence type="predicted"/>
<dbReference type="AlphaFoldDB" id="A0A9N9DN14"/>
<sequence length="45" mass="5198">MAEKFHIGAHYVYEIWEHNERLQQGLDDQNDPSPSPGSNEDLTLD</sequence>